<keyword evidence="2" id="KW-0862">Zinc</keyword>
<evidence type="ECO:0000259" key="4">
    <source>
        <dbReference type="PROSITE" id="PS50089"/>
    </source>
</evidence>
<feature type="domain" description="RING-type" evidence="4">
    <location>
        <begin position="451"/>
        <end position="499"/>
    </location>
</feature>
<sequence>MVGVGGCSNTISDQDQVPNHSMPQFFVESRQLLRYLICKYKDSKKCPATCKLNGERFSAQRRHQYHDKEPLEKLEAEIAFRRSLYQAVVTTRQPFKVLYESLIILHPEIEDDVPFTKIHRTMMRWRGTATLPELTTFINVLDNLHTDKWEFLRSYSVGPNDPQMFEVTAIGERGLLFYDSNFIRELTIDGLYVSTTKIVPDIHEAKYLTFVMAAMNGYAFPIMWIISTEYSAQIVKKIVLEIKNILNDADATFNAIFVDSYYELQDQISDNFQEIQKKVTSFDSYCKVVLKEFYNDMFFDQYILPEELTIVSIDLDAELDLLLSPPRPWLFENNDYDPENDDDDDDGIERPVLYRSSSVLEDMKRIINELQPPDEDDEDIDVNNEYNVRCTRCKIALVTAVNLPCKHVEMCNNCASRRINNCCSVCQESITRTERIFLPTDSEGNGYSLRCEICYSNVANIMWTTCNHGLSCKTCAVQVATQDGLGLTTTSKIRCPHCNLEVEGMVEFKLMKHTENN</sequence>
<name>A0AAV7IV06_COTGL</name>
<dbReference type="SMART" id="SM00184">
    <property type="entry name" value="RING"/>
    <property type="match status" value="2"/>
</dbReference>
<evidence type="ECO:0000313" key="5">
    <source>
        <dbReference type="EMBL" id="KAH0555472.1"/>
    </source>
</evidence>
<organism evidence="5 6">
    <name type="scientific">Cotesia glomerata</name>
    <name type="common">Lepidopteran parasitic wasp</name>
    <name type="synonym">Apanteles glomeratus</name>
    <dbReference type="NCBI Taxonomy" id="32391"/>
    <lineage>
        <taxon>Eukaryota</taxon>
        <taxon>Metazoa</taxon>
        <taxon>Ecdysozoa</taxon>
        <taxon>Arthropoda</taxon>
        <taxon>Hexapoda</taxon>
        <taxon>Insecta</taxon>
        <taxon>Pterygota</taxon>
        <taxon>Neoptera</taxon>
        <taxon>Endopterygota</taxon>
        <taxon>Hymenoptera</taxon>
        <taxon>Apocrita</taxon>
        <taxon>Ichneumonoidea</taxon>
        <taxon>Braconidae</taxon>
        <taxon>Microgastrinae</taxon>
        <taxon>Cotesia</taxon>
    </lineage>
</organism>
<dbReference type="EMBL" id="JAHXZJ010001119">
    <property type="protein sequence ID" value="KAH0555472.1"/>
    <property type="molecule type" value="Genomic_DNA"/>
</dbReference>
<dbReference type="SUPFAM" id="SSF57850">
    <property type="entry name" value="RING/U-box"/>
    <property type="match status" value="1"/>
</dbReference>
<dbReference type="InterPro" id="IPR001841">
    <property type="entry name" value="Znf_RING"/>
</dbReference>
<evidence type="ECO:0000256" key="3">
    <source>
        <dbReference type="PROSITE-ProRule" id="PRU00175"/>
    </source>
</evidence>
<dbReference type="PROSITE" id="PS50089">
    <property type="entry name" value="ZF_RING_2"/>
    <property type="match status" value="1"/>
</dbReference>
<protein>
    <recommendedName>
        <fullName evidence="4">RING-type domain-containing protein</fullName>
    </recommendedName>
</protein>
<comment type="caution">
    <text evidence="5">The sequence shown here is derived from an EMBL/GenBank/DDBJ whole genome shotgun (WGS) entry which is preliminary data.</text>
</comment>
<accession>A0AAV7IV06</accession>
<evidence type="ECO:0000256" key="1">
    <source>
        <dbReference type="ARBA" id="ARBA00022771"/>
    </source>
</evidence>
<dbReference type="Pfam" id="PF13920">
    <property type="entry name" value="zf-C3HC4_3"/>
    <property type="match status" value="1"/>
</dbReference>
<keyword evidence="6" id="KW-1185">Reference proteome</keyword>
<keyword evidence="1 3" id="KW-0863">Zinc-finger</keyword>
<proteinExistence type="predicted"/>
<evidence type="ECO:0000313" key="6">
    <source>
        <dbReference type="Proteomes" id="UP000826195"/>
    </source>
</evidence>
<dbReference type="Gene3D" id="3.30.40.10">
    <property type="entry name" value="Zinc/RING finger domain, C3HC4 (zinc finger)"/>
    <property type="match status" value="2"/>
</dbReference>
<gene>
    <name evidence="5" type="ORF">KQX54_019192</name>
</gene>
<dbReference type="InterPro" id="IPR013083">
    <property type="entry name" value="Znf_RING/FYVE/PHD"/>
</dbReference>
<dbReference type="Proteomes" id="UP000826195">
    <property type="component" value="Unassembled WGS sequence"/>
</dbReference>
<reference evidence="5 6" key="1">
    <citation type="journal article" date="2021" name="J. Hered.">
        <title>A chromosome-level genome assembly of the parasitoid wasp, Cotesia glomerata (Hymenoptera: Braconidae).</title>
        <authorList>
            <person name="Pinto B.J."/>
            <person name="Weis J.J."/>
            <person name="Gamble T."/>
            <person name="Ode P.J."/>
            <person name="Paul R."/>
            <person name="Zaspel J.M."/>
        </authorList>
    </citation>
    <scope>NUCLEOTIDE SEQUENCE [LARGE SCALE GENOMIC DNA]</scope>
    <source>
        <strain evidence="5">CgM1</strain>
    </source>
</reference>
<evidence type="ECO:0000256" key="2">
    <source>
        <dbReference type="ARBA" id="ARBA00022833"/>
    </source>
</evidence>
<dbReference type="AlphaFoldDB" id="A0AAV7IV06"/>
<keyword evidence="1 3" id="KW-0479">Metal-binding</keyword>
<dbReference type="GO" id="GO:0008270">
    <property type="term" value="F:zinc ion binding"/>
    <property type="evidence" value="ECO:0007669"/>
    <property type="project" value="UniProtKB-KW"/>
</dbReference>